<gene>
    <name evidence="1" type="ORF">phiTE_077</name>
</gene>
<dbReference type="KEGG" id="vg:14515272"/>
<dbReference type="EMBL" id="JQ015307">
    <property type="protein sequence ID" value="AEZ66243.1"/>
    <property type="molecule type" value="Genomic_DNA"/>
</dbReference>
<dbReference type="Proteomes" id="UP000010999">
    <property type="component" value="Segment"/>
</dbReference>
<sequence>MISYDKYGKMTPEFQAYQQAAWDDLRARAEAYTELAIKDGVCPNAMRDTMKTAIECGSVIACAKAYTKDHTEGLSASLPLGGVSV</sequence>
<organism evidence="1 2">
    <name type="scientific">Pectobacterium phage phiTE</name>
    <dbReference type="NCBI Taxonomy" id="1116482"/>
    <lineage>
        <taxon>Viruses</taxon>
        <taxon>Duplodnaviria</taxon>
        <taxon>Heunggongvirae</taxon>
        <taxon>Uroviricota</taxon>
        <taxon>Caudoviricetes</taxon>
        <taxon>Vequintavirinae</taxon>
        <taxon>Certrevirus</taxon>
        <taxon>Certrevirus phiTE</taxon>
    </lineage>
</organism>
<dbReference type="RefSeq" id="YP_007392539.1">
    <property type="nucleotide sequence ID" value="NC_020201.1"/>
</dbReference>
<reference evidence="2" key="1">
    <citation type="submission" date="2011-11" db="EMBL/GenBank/DDBJ databases">
        <title>Escape from toxin-antitoxin mediated abortive infection can occur by recombination within a generalized transducing phage of Pectobacterium atrosepticum.</title>
        <authorList>
            <person name="Blower T.R."/>
            <person name="Evans T.J."/>
            <person name="Przybilski R."/>
            <person name="Fineran P.C."/>
            <person name="Salmond G.P.C."/>
        </authorList>
    </citation>
    <scope>NUCLEOTIDE SEQUENCE [LARGE SCALE GENOMIC DNA]</scope>
</reference>
<reference evidence="1 2" key="2">
    <citation type="journal article" date="2012" name="PLoS Genet.">
        <title>Viral evasion of a bacterial suicide system by RNA-based molecular mimicry enables infectious altruism.</title>
        <authorList>
            <person name="Blower T.R."/>
            <person name="Evans T.J."/>
            <person name="Przybilski R."/>
            <person name="Fineran P.C."/>
            <person name="Salmond G.P."/>
        </authorList>
    </citation>
    <scope>NUCLEOTIDE SEQUENCE [LARGE SCALE GENOMIC DNA]</scope>
</reference>
<evidence type="ECO:0000313" key="1">
    <source>
        <dbReference type="EMBL" id="AEZ66243.1"/>
    </source>
</evidence>
<dbReference type="OrthoDB" id="26016at10239"/>
<proteinExistence type="predicted"/>
<dbReference type="GeneID" id="14515272"/>
<name>K9L485_9CAUD</name>
<evidence type="ECO:0000313" key="2">
    <source>
        <dbReference type="Proteomes" id="UP000010999"/>
    </source>
</evidence>
<protein>
    <submittedName>
        <fullName evidence="1">Uncharacterized protein</fullName>
    </submittedName>
</protein>
<accession>K9L485</accession>
<keyword evidence="2" id="KW-1185">Reference proteome</keyword>